<reference evidence="1 2" key="1">
    <citation type="journal article" date="2019" name="PLoS ONE">
        <title>Pup mortality in New Zealand sea lions (Phocarctos hookeri) at Enderby Island, Auckland Islands, 2013-18.</title>
        <authorList>
            <person name="Michael S.A."/>
            <person name="Hayman D.T.S."/>
            <person name="Gray R."/>
            <person name="Zhang J."/>
            <person name="Rogers L."/>
            <person name="Roe W.D."/>
        </authorList>
    </citation>
    <scope>NUCLEOTIDE SEQUENCE [LARGE SCALE GENOMIC DNA]</scope>
    <source>
        <strain evidence="1 2">SM868</strain>
    </source>
</reference>
<keyword evidence="2" id="KW-1185">Reference proteome</keyword>
<evidence type="ECO:0000313" key="2">
    <source>
        <dbReference type="Proteomes" id="UP000442109"/>
    </source>
</evidence>
<organism evidence="1 2">
    <name type="scientific">Psychrobacter sanguinis</name>
    <dbReference type="NCBI Taxonomy" id="861445"/>
    <lineage>
        <taxon>Bacteria</taxon>
        <taxon>Pseudomonadati</taxon>
        <taxon>Pseudomonadota</taxon>
        <taxon>Gammaproteobacteria</taxon>
        <taxon>Moraxellales</taxon>
        <taxon>Moraxellaceae</taxon>
        <taxon>Psychrobacter</taxon>
    </lineage>
</organism>
<accession>A0A844LYF5</accession>
<dbReference type="AlphaFoldDB" id="A0A844LYF5"/>
<dbReference type="Proteomes" id="UP000442109">
    <property type="component" value="Unassembled WGS sequence"/>
</dbReference>
<proteinExistence type="predicted"/>
<comment type="caution">
    <text evidence="1">The sequence shown here is derived from an EMBL/GenBank/DDBJ whole genome shotgun (WGS) entry which is preliminary data.</text>
</comment>
<dbReference type="RefSeq" id="WP_155586754.1">
    <property type="nucleotide sequence ID" value="NZ_WFKQ01000001.1"/>
</dbReference>
<evidence type="ECO:0000313" key="1">
    <source>
        <dbReference type="EMBL" id="MUG31692.1"/>
    </source>
</evidence>
<dbReference type="OrthoDB" id="6660056at2"/>
<sequence>MIFSIILNKPANASLPQSSAQGLATRIGALGLAACLLVTGCSKVEESTTSVETTAEQALADSGAAESTPDMANNRTKAAVVPEGKPVSYDVENWKSDDSKRLEPTDLKQLQRKLGKVTVTDENSLDYASNTAIKYRFMKGDEPYLDIIDSQEYLEFGWYYANPNDSDSEKKMSIDHAKKMYQVAAELMGSEGSQLVANMLSGQITKNKKIGERQVELAKCEFYSCMLVLKK</sequence>
<name>A0A844LYF5_9GAMM</name>
<protein>
    <submittedName>
        <fullName evidence="1">Uncharacterized protein</fullName>
    </submittedName>
</protein>
<gene>
    <name evidence="1" type="ORF">GB996_02680</name>
</gene>
<dbReference type="EMBL" id="WFKQ01000001">
    <property type="protein sequence ID" value="MUG31692.1"/>
    <property type="molecule type" value="Genomic_DNA"/>
</dbReference>